<name>A0ABV5TXC4_9PSEU</name>
<feature type="domain" description="Type II restriction enzyme NaeI" evidence="5">
    <location>
        <begin position="217"/>
        <end position="495"/>
    </location>
</feature>
<evidence type="ECO:0000256" key="1">
    <source>
        <dbReference type="ARBA" id="ARBA00022722"/>
    </source>
</evidence>
<dbReference type="EMBL" id="JBHMBK010000003">
    <property type="protein sequence ID" value="MFB9683768.1"/>
    <property type="molecule type" value="Genomic_DNA"/>
</dbReference>
<dbReference type="Gene3D" id="1.10.10.10">
    <property type="entry name" value="Winged helix-like DNA-binding domain superfamily/Winged helix DNA-binding domain"/>
    <property type="match status" value="1"/>
</dbReference>
<evidence type="ECO:0000313" key="7">
    <source>
        <dbReference type="Proteomes" id="UP001589535"/>
    </source>
</evidence>
<dbReference type="Gene3D" id="3.40.600.10">
    <property type="entry name" value="DNA mismatch repair MutH/Restriction endonuclease, type II"/>
    <property type="match status" value="1"/>
</dbReference>
<reference evidence="6 7" key="1">
    <citation type="submission" date="2024-09" db="EMBL/GenBank/DDBJ databases">
        <authorList>
            <person name="Sun Q."/>
            <person name="Mori K."/>
        </authorList>
    </citation>
    <scope>NUCLEOTIDE SEQUENCE [LARGE SCALE GENOMIC DNA]</scope>
    <source>
        <strain evidence="6 7">JCM 13852</strain>
    </source>
</reference>
<keyword evidence="4" id="KW-0175">Coiled coil</keyword>
<keyword evidence="3" id="KW-0378">Hydrolase</keyword>
<evidence type="ECO:0000313" key="6">
    <source>
        <dbReference type="EMBL" id="MFB9683768.1"/>
    </source>
</evidence>
<dbReference type="RefSeq" id="WP_378190055.1">
    <property type="nucleotide sequence ID" value="NZ_JBHMBK010000003.1"/>
</dbReference>
<sequence>MTTGRRAGGRPRSVPAGAAEVAELAGFLRTMLDEAGLTVEQARARFTEAHFPRPAPIPAVATIYKRLRGEGLVNAGHLVKAIVEVCAPPGRLAAERERADLLLSRARTSQVAPVAPAPPSPGLDDCRVHLTQLAEAQRGVIALQEELFRAKTEPQVEEPRDNGELSRALEELAVAERERRAVAAELSSARNEIRTLKGQLAAATAHIEPRSDPEMDLVERELRRLDPEGTRFGAVLRRAFDLLYDGTRTGRYSPEQLHRTERTHLSTVILVELSREFDLPPVERSDLRIGSVGVDFKFSLRGTWTVREEAASPLVLLVTADDQRSTFSVGLLRLTPDALNPGRNKDGKTTISAAGRASIRYLVRDGALPENALLQTPADDVAAIFEQAGGQARVNELFRRVRGRKVDRASLCAVAMQADGVKRVRDARRQLSREGLLLLGDREFGISATLGLPALGKGEWMSVRLTRRRDDHEDVPSISLGGDDWVLAGPDDPVEELPSI</sequence>
<dbReference type="Pfam" id="PF09126">
    <property type="entry name" value="NaeI"/>
    <property type="match status" value="1"/>
</dbReference>
<accession>A0ABV5TXC4</accession>
<feature type="coiled-coil region" evidence="4">
    <location>
        <begin position="133"/>
        <end position="206"/>
    </location>
</feature>
<dbReference type="CDD" id="cd22338">
    <property type="entry name" value="NaeI-like"/>
    <property type="match status" value="1"/>
</dbReference>
<dbReference type="SUPFAM" id="SSF52980">
    <property type="entry name" value="Restriction endonuclease-like"/>
    <property type="match status" value="1"/>
</dbReference>
<dbReference type="GO" id="GO:0004519">
    <property type="term" value="F:endonuclease activity"/>
    <property type="evidence" value="ECO:0007669"/>
    <property type="project" value="UniProtKB-KW"/>
</dbReference>
<dbReference type="InterPro" id="IPR037057">
    <property type="entry name" value="DNA_rep_MutH/T2_RE_sf"/>
</dbReference>
<proteinExistence type="predicted"/>
<keyword evidence="1" id="KW-0540">Nuclease</keyword>
<keyword evidence="7" id="KW-1185">Reference proteome</keyword>
<comment type="caution">
    <text evidence="6">The sequence shown here is derived from an EMBL/GenBank/DDBJ whole genome shotgun (WGS) entry which is preliminary data.</text>
</comment>
<dbReference type="InterPro" id="IPR011335">
    <property type="entry name" value="Restrct_endonuc-II-like"/>
</dbReference>
<evidence type="ECO:0000256" key="3">
    <source>
        <dbReference type="ARBA" id="ARBA00022801"/>
    </source>
</evidence>
<gene>
    <name evidence="6" type="ORF">ACFFTO_06180</name>
</gene>
<keyword evidence="2 6" id="KW-0255">Endonuclease</keyword>
<protein>
    <submittedName>
        <fullName evidence="6">NaeI family type II restriction endonuclease</fullName>
    </submittedName>
</protein>
<organism evidence="6 7">
    <name type="scientific">Amycolatopsis plumensis</name>
    <dbReference type="NCBI Taxonomy" id="236508"/>
    <lineage>
        <taxon>Bacteria</taxon>
        <taxon>Bacillati</taxon>
        <taxon>Actinomycetota</taxon>
        <taxon>Actinomycetes</taxon>
        <taxon>Pseudonocardiales</taxon>
        <taxon>Pseudonocardiaceae</taxon>
        <taxon>Amycolatopsis</taxon>
    </lineage>
</organism>
<evidence type="ECO:0000259" key="5">
    <source>
        <dbReference type="Pfam" id="PF09126"/>
    </source>
</evidence>
<dbReference type="InterPro" id="IPR036388">
    <property type="entry name" value="WH-like_DNA-bd_sf"/>
</dbReference>
<dbReference type="InterPro" id="IPR015210">
    <property type="entry name" value="NaeI"/>
</dbReference>
<dbReference type="Proteomes" id="UP001589535">
    <property type="component" value="Unassembled WGS sequence"/>
</dbReference>
<evidence type="ECO:0000256" key="4">
    <source>
        <dbReference type="SAM" id="Coils"/>
    </source>
</evidence>
<evidence type="ECO:0000256" key="2">
    <source>
        <dbReference type="ARBA" id="ARBA00022759"/>
    </source>
</evidence>